<proteinExistence type="inferred from homology"/>
<comment type="similarity">
    <text evidence="1">Belongs to the PhoH family.</text>
</comment>
<dbReference type="InterPro" id="IPR027417">
    <property type="entry name" value="P-loop_NTPase"/>
</dbReference>
<dbReference type="PANTHER" id="PTHR30473:SF2">
    <property type="entry name" value="PIN DOMAIN-CONTAINING PROTEIN"/>
    <property type="match status" value="1"/>
</dbReference>
<evidence type="ECO:0000313" key="8">
    <source>
        <dbReference type="Proteomes" id="UP000262325"/>
    </source>
</evidence>
<evidence type="ECO:0000256" key="2">
    <source>
        <dbReference type="ARBA" id="ARBA00022741"/>
    </source>
</evidence>
<keyword evidence="2" id="KW-0547">Nucleotide-binding</keyword>
<gene>
    <name evidence="7" type="ORF">DHM44_07725</name>
</gene>
<dbReference type="Gene3D" id="3.40.50.1010">
    <property type="entry name" value="5'-nuclease"/>
    <property type="match status" value="1"/>
</dbReference>
<dbReference type="SMART" id="SM00670">
    <property type="entry name" value="PINc"/>
    <property type="match status" value="1"/>
</dbReference>
<dbReference type="Pfam" id="PF13638">
    <property type="entry name" value="PIN_4"/>
    <property type="match status" value="1"/>
</dbReference>
<evidence type="ECO:0000256" key="5">
    <source>
        <dbReference type="SAM" id="Phobius"/>
    </source>
</evidence>
<accession>A0A3D5QCI9</accession>
<dbReference type="SUPFAM" id="SSF88723">
    <property type="entry name" value="PIN domain-like"/>
    <property type="match status" value="1"/>
</dbReference>
<organism evidence="7 8">
    <name type="scientific">Flexistipes sinusarabici</name>
    <dbReference type="NCBI Taxonomy" id="2352"/>
    <lineage>
        <taxon>Bacteria</taxon>
        <taxon>Pseudomonadati</taxon>
        <taxon>Deferribacterota</taxon>
        <taxon>Deferribacteres</taxon>
        <taxon>Deferribacterales</taxon>
        <taxon>Flexistipitaceae</taxon>
        <taxon>Flexistipes</taxon>
    </lineage>
</organism>
<feature type="transmembrane region" description="Helical" evidence="5">
    <location>
        <begin position="255"/>
        <end position="280"/>
    </location>
</feature>
<keyword evidence="5" id="KW-0812">Transmembrane</keyword>
<dbReference type="EMBL" id="DPPF01000160">
    <property type="protein sequence ID" value="HCW93556.1"/>
    <property type="molecule type" value="Genomic_DNA"/>
</dbReference>
<dbReference type="InterPro" id="IPR002716">
    <property type="entry name" value="PIN_dom"/>
</dbReference>
<dbReference type="PANTHER" id="PTHR30473">
    <property type="entry name" value="PROTEIN PHOH"/>
    <property type="match status" value="1"/>
</dbReference>
<evidence type="ECO:0000313" key="7">
    <source>
        <dbReference type="EMBL" id="HCW93556.1"/>
    </source>
</evidence>
<dbReference type="GO" id="GO:0005524">
    <property type="term" value="F:ATP binding"/>
    <property type="evidence" value="ECO:0007669"/>
    <property type="project" value="UniProtKB-KW"/>
</dbReference>
<dbReference type="Proteomes" id="UP000262325">
    <property type="component" value="Unassembled WGS sequence"/>
</dbReference>
<dbReference type="InterPro" id="IPR003714">
    <property type="entry name" value="PhoH"/>
</dbReference>
<keyword evidence="5" id="KW-1133">Transmembrane helix</keyword>
<dbReference type="FunFam" id="3.40.50.300:FF:000013">
    <property type="entry name" value="PhoH family ATPase"/>
    <property type="match status" value="1"/>
</dbReference>
<comment type="caution">
    <text evidence="7">The sequence shown here is derived from an EMBL/GenBank/DDBJ whole genome shotgun (WGS) entry which is preliminary data.</text>
</comment>
<dbReference type="GO" id="GO:0005829">
    <property type="term" value="C:cytosol"/>
    <property type="evidence" value="ECO:0007669"/>
    <property type="project" value="TreeGrafter"/>
</dbReference>
<comment type="similarity">
    <text evidence="4">In the N-terminal section; belongs to the PINc/VapC protein family.</text>
</comment>
<keyword evidence="3" id="KW-0067">ATP-binding</keyword>
<name>A0A3D5QCI9_FLESI</name>
<dbReference type="InterPro" id="IPR051451">
    <property type="entry name" value="PhoH2-like"/>
</dbReference>
<evidence type="ECO:0000259" key="6">
    <source>
        <dbReference type="SMART" id="SM00670"/>
    </source>
</evidence>
<evidence type="ECO:0000256" key="1">
    <source>
        <dbReference type="ARBA" id="ARBA00010393"/>
    </source>
</evidence>
<sequence>MTKSKKKNFVLDTSVILHSPYCLDSFEDNNIYIPAIVLEELDKLKTGFDSRSYNAREFIRQLENYRSTGDLLGGVKLKNGGKLFVRFHIEDKGAPIELGKNINDNFILKTALNLKSKSSRTTVLVSKDVNLRIKAEVIGIKAEDYYHEKSFQCLNSNDIIYVSSDENINKIYEKNFIDIDEIEVQFDQNSETLPDYAIVASLMNSKKTALCRIVNEDSSKKLELMKNQPANFYISPLNYKQKFLYDALMRDDIKLVFAIGFAGTGKTLLSIASGLSLVLTQKYKKMVITRSHVPMGRDLGYLPGNLNEKLEPWLKPIYDNMELILDNISEDKQPVSKDNALLKKHMNELTLDYLKSTNFVEVEAINFIRGRTFHDSFLIIDEAQNLTPHEVKTIITRAGQNTKIVMTGDPSQIDNPYLDEKDNGLVYSSERFKKNKSKIAATVILDRCERSEIAQEASDFLT</sequence>
<protein>
    <submittedName>
        <fullName evidence="7">Phosphate starvation-inducible protein PhoH</fullName>
    </submittedName>
</protein>
<dbReference type="Pfam" id="PF02562">
    <property type="entry name" value="PhoH"/>
    <property type="match status" value="1"/>
</dbReference>
<dbReference type="SUPFAM" id="SSF52540">
    <property type="entry name" value="P-loop containing nucleoside triphosphate hydrolases"/>
    <property type="match status" value="1"/>
</dbReference>
<dbReference type="AlphaFoldDB" id="A0A3D5QCI9"/>
<reference evidence="7 8" key="1">
    <citation type="journal article" date="2018" name="Nat. Biotechnol.">
        <title>A standardized bacterial taxonomy based on genome phylogeny substantially revises the tree of life.</title>
        <authorList>
            <person name="Parks D.H."/>
            <person name="Chuvochina M."/>
            <person name="Waite D.W."/>
            <person name="Rinke C."/>
            <person name="Skarshewski A."/>
            <person name="Chaumeil P.A."/>
            <person name="Hugenholtz P."/>
        </authorList>
    </citation>
    <scope>NUCLEOTIDE SEQUENCE [LARGE SCALE GENOMIC DNA]</scope>
    <source>
        <strain evidence="7">UBA8672</strain>
    </source>
</reference>
<dbReference type="Gene3D" id="3.40.50.300">
    <property type="entry name" value="P-loop containing nucleotide triphosphate hydrolases"/>
    <property type="match status" value="1"/>
</dbReference>
<dbReference type="InterPro" id="IPR029060">
    <property type="entry name" value="PIN-like_dom_sf"/>
</dbReference>
<evidence type="ECO:0000256" key="3">
    <source>
        <dbReference type="ARBA" id="ARBA00022840"/>
    </source>
</evidence>
<keyword evidence="5" id="KW-0472">Membrane</keyword>
<dbReference type="CDD" id="cd09883">
    <property type="entry name" value="PIN_VapC_PhoHL-ATPase"/>
    <property type="match status" value="1"/>
</dbReference>
<evidence type="ECO:0000256" key="4">
    <source>
        <dbReference type="ARBA" id="ARBA00046345"/>
    </source>
</evidence>
<dbReference type="RefSeq" id="WP_273266562.1">
    <property type="nucleotide sequence ID" value="NZ_JAAZVV010000084.1"/>
</dbReference>
<feature type="domain" description="PIN" evidence="6">
    <location>
        <begin position="7"/>
        <end position="133"/>
    </location>
</feature>